<dbReference type="AlphaFoldDB" id="A0A395M5N6"/>
<feature type="compositionally biased region" description="Basic and acidic residues" evidence="1">
    <location>
        <begin position="1"/>
        <end position="14"/>
    </location>
</feature>
<evidence type="ECO:0000256" key="1">
    <source>
        <dbReference type="SAM" id="MobiDB-lite"/>
    </source>
</evidence>
<dbReference type="EMBL" id="PHFL01000007">
    <property type="protein sequence ID" value="RFM25264.1"/>
    <property type="molecule type" value="Genomic_DNA"/>
</dbReference>
<name>A0A395M5N6_9BACT</name>
<dbReference type="Proteomes" id="UP000266389">
    <property type="component" value="Unassembled WGS sequence"/>
</dbReference>
<accession>A0A395M5N6</accession>
<proteinExistence type="predicted"/>
<feature type="region of interest" description="Disordered" evidence="1">
    <location>
        <begin position="1"/>
        <end position="45"/>
    </location>
</feature>
<evidence type="ECO:0000313" key="2">
    <source>
        <dbReference type="EMBL" id="RFM25264.1"/>
    </source>
</evidence>
<comment type="caution">
    <text evidence="2">The sequence shown here is derived from an EMBL/GenBank/DDBJ whole genome shotgun (WGS) entry which is preliminary data.</text>
</comment>
<gene>
    <name evidence="2" type="ORF">D0433_01170</name>
</gene>
<protein>
    <submittedName>
        <fullName evidence="2">Uncharacterized protein</fullName>
    </submittedName>
</protein>
<evidence type="ECO:0000313" key="3">
    <source>
        <dbReference type="Proteomes" id="UP000266389"/>
    </source>
</evidence>
<organism evidence="2 3">
    <name type="scientific">Candidatus Thermochlorobacter aerophilus</name>
    <dbReference type="NCBI Taxonomy" id="1868324"/>
    <lineage>
        <taxon>Bacteria</taxon>
        <taxon>Pseudomonadati</taxon>
        <taxon>Chlorobiota</taxon>
        <taxon>Chlorobiia</taxon>
        <taxon>Chlorobiales</taxon>
        <taxon>Candidatus Thermochlorobacteriaceae</taxon>
        <taxon>Candidatus Thermochlorobacter</taxon>
    </lineage>
</organism>
<reference evidence="2 3" key="1">
    <citation type="journal article" date="2011" name="ISME J.">
        <title>Community ecology of hot spring cyanobacterial mats: predominant populations and their functional potential.</title>
        <authorList>
            <person name="Klatt C.G."/>
            <person name="Wood J.M."/>
            <person name="Rusch D.B."/>
            <person name="Bateson M.M."/>
            <person name="Hamamura N."/>
            <person name="Heidelberg J.F."/>
            <person name="Grossman A.R."/>
            <person name="Bhaya D."/>
            <person name="Cohan F.M."/>
            <person name="Kuhl M."/>
            <person name="Bryant D.A."/>
            <person name="Ward D.M."/>
        </authorList>
    </citation>
    <scope>NUCLEOTIDE SEQUENCE [LARGE SCALE GENOMIC DNA]</scope>
    <source>
        <strain evidence="2">OS</strain>
    </source>
</reference>
<sequence length="73" mass="8198">MPEQKDANRTEVRSMPDTVRTAGSETIRETDMGTVLNKPKTSDEVKKTVIKKEKKMPDTVRTAGYDDIIATDK</sequence>